<dbReference type="EC" id="2.7.1.176" evidence="2"/>
<evidence type="ECO:0000256" key="5">
    <source>
        <dbReference type="ARBA" id="ARBA00032897"/>
    </source>
</evidence>
<dbReference type="Pfam" id="PF06414">
    <property type="entry name" value="Zeta_toxin"/>
    <property type="match status" value="1"/>
</dbReference>
<dbReference type="RefSeq" id="WP_130295410.1">
    <property type="nucleotide sequence ID" value="NZ_SHKL01000002.1"/>
</dbReference>
<dbReference type="InterPro" id="IPR027417">
    <property type="entry name" value="P-loop_NTPase"/>
</dbReference>
<dbReference type="SUPFAM" id="SSF52540">
    <property type="entry name" value="P-loop containing nucleoside triphosphate hydrolases"/>
    <property type="match status" value="1"/>
</dbReference>
<accession>A0A4Q7UBP9</accession>
<evidence type="ECO:0000256" key="1">
    <source>
        <dbReference type="ARBA" id="ARBA00009104"/>
    </source>
</evidence>
<keyword evidence="3" id="KW-0547">Nucleotide-binding</keyword>
<dbReference type="InterPro" id="IPR010488">
    <property type="entry name" value="Zeta_toxin_domain"/>
</dbReference>
<dbReference type="GO" id="GO:0016301">
    <property type="term" value="F:kinase activity"/>
    <property type="evidence" value="ECO:0007669"/>
    <property type="project" value="InterPro"/>
</dbReference>
<evidence type="ECO:0000259" key="8">
    <source>
        <dbReference type="Pfam" id="PF06414"/>
    </source>
</evidence>
<dbReference type="EMBL" id="SHKL01000002">
    <property type="protein sequence ID" value="RZT75511.1"/>
    <property type="molecule type" value="Genomic_DNA"/>
</dbReference>
<feature type="region of interest" description="Disordered" evidence="7">
    <location>
        <begin position="264"/>
        <end position="288"/>
    </location>
</feature>
<dbReference type="GO" id="GO:0005524">
    <property type="term" value="F:ATP binding"/>
    <property type="evidence" value="ECO:0007669"/>
    <property type="project" value="UniProtKB-KW"/>
</dbReference>
<keyword evidence="10" id="KW-1185">Reference proteome</keyword>
<dbReference type="AlphaFoldDB" id="A0A4Q7UBP9"/>
<evidence type="ECO:0000256" key="6">
    <source>
        <dbReference type="ARBA" id="ARBA00048178"/>
    </source>
</evidence>
<evidence type="ECO:0000256" key="3">
    <source>
        <dbReference type="ARBA" id="ARBA00022741"/>
    </source>
</evidence>
<gene>
    <name evidence="9" type="ORF">EV383_6252</name>
</gene>
<keyword evidence="4" id="KW-0067">ATP-binding</keyword>
<evidence type="ECO:0000313" key="9">
    <source>
        <dbReference type="EMBL" id="RZT75511.1"/>
    </source>
</evidence>
<comment type="caution">
    <text evidence="9">The sequence shown here is derived from an EMBL/GenBank/DDBJ whole genome shotgun (WGS) entry which is preliminary data.</text>
</comment>
<evidence type="ECO:0000256" key="7">
    <source>
        <dbReference type="SAM" id="MobiDB-lite"/>
    </source>
</evidence>
<dbReference type="OrthoDB" id="4516745at2"/>
<dbReference type="Gene3D" id="3.40.50.300">
    <property type="entry name" value="P-loop containing nucleotide triphosphate hydrolases"/>
    <property type="match status" value="1"/>
</dbReference>
<evidence type="ECO:0000256" key="4">
    <source>
        <dbReference type="ARBA" id="ARBA00022840"/>
    </source>
</evidence>
<evidence type="ECO:0000256" key="2">
    <source>
        <dbReference type="ARBA" id="ARBA00011963"/>
    </source>
</evidence>
<proteinExistence type="inferred from homology"/>
<comment type="catalytic activity">
    <reaction evidence="6">
        <text>UDP-N-acetyl-alpha-D-glucosamine + ATP = UDP-N-acetyl-alpha-D-glucosamine 3'-phosphate + ADP + H(+)</text>
        <dbReference type="Rhea" id="RHEA:32671"/>
        <dbReference type="ChEBI" id="CHEBI:15378"/>
        <dbReference type="ChEBI" id="CHEBI:30616"/>
        <dbReference type="ChEBI" id="CHEBI:57705"/>
        <dbReference type="ChEBI" id="CHEBI:64353"/>
        <dbReference type="ChEBI" id="CHEBI:456216"/>
        <dbReference type="EC" id="2.7.1.176"/>
    </reaction>
</comment>
<sequence length="402" mass="42848">MLLSGYAMQDNPVVTILMAQPGAGKSRIASNIREALDDGGGVVEVDSDLYKPFHPDYAELMMTDDQNMAAAIGPDGRAWMAQVQDYVRHHRLHAIVHDTAQDPESALGTLRAYRDAGFGTAVVALGVHESQSLQGVLHRYQEQVSERGSGRLTVAEKAALSYRGIPATAQLIDERAAADIVAVYRRDIDSAAGPAYVNRLGEDGTWAYPPGFAQAIETERARPLTERETTNFTTVQNYLRSNLAPELIPRLEHVDALAAQVTPAPQAAELADEPSTSNQGADPAPDLTPGTIAAGIVVAGAVESAELGDVEFASRDAAAQGAEAAQAATERLLGVAGSDRNGRVPAASALARAVDNYRARQAFDERSHRDQLGVESARRAPEQPRGAELDGPEQDHGYDPTD</sequence>
<protein>
    <recommendedName>
        <fullName evidence="5">UDP-N-acetylglucosamine kinase</fullName>
        <ecNumber evidence="2">2.7.1.176</ecNumber>
    </recommendedName>
    <alternativeName>
        <fullName evidence="5">UDP-N-acetylglucosamine kinase</fullName>
    </alternativeName>
</protein>
<feature type="region of interest" description="Disordered" evidence="7">
    <location>
        <begin position="361"/>
        <end position="402"/>
    </location>
</feature>
<organism evidence="9 10">
    <name type="scientific">Pseudonocardia sediminis</name>
    <dbReference type="NCBI Taxonomy" id="1397368"/>
    <lineage>
        <taxon>Bacteria</taxon>
        <taxon>Bacillati</taxon>
        <taxon>Actinomycetota</taxon>
        <taxon>Actinomycetes</taxon>
        <taxon>Pseudonocardiales</taxon>
        <taxon>Pseudonocardiaceae</taxon>
        <taxon>Pseudonocardia</taxon>
    </lineage>
</organism>
<reference evidence="9 10" key="1">
    <citation type="submission" date="2019-02" db="EMBL/GenBank/DDBJ databases">
        <title>Sequencing the genomes of 1000 actinobacteria strains.</title>
        <authorList>
            <person name="Klenk H.-P."/>
        </authorList>
    </citation>
    <scope>NUCLEOTIDE SEQUENCE [LARGE SCALE GENOMIC DNA]</scope>
    <source>
        <strain evidence="9 10">DSM 45779</strain>
    </source>
</reference>
<name>A0A4Q7UBP9_PSEST</name>
<comment type="similarity">
    <text evidence="1">Belongs to the zeta toxin family.</text>
</comment>
<feature type="domain" description="Zeta toxin" evidence="8">
    <location>
        <begin position="8"/>
        <end position="187"/>
    </location>
</feature>
<dbReference type="Proteomes" id="UP000291591">
    <property type="component" value="Unassembled WGS sequence"/>
</dbReference>
<evidence type="ECO:0000313" key="10">
    <source>
        <dbReference type="Proteomes" id="UP000291591"/>
    </source>
</evidence>